<comment type="similarity">
    <text evidence="6">Belongs to the DNA photolyase family.</text>
</comment>
<keyword evidence="8" id="KW-0456">Lyase</keyword>
<keyword evidence="4 6" id="KW-0274">FAD</keyword>
<evidence type="ECO:0000256" key="2">
    <source>
        <dbReference type="ARBA" id="ARBA00001974"/>
    </source>
</evidence>
<dbReference type="PROSITE" id="PS51645">
    <property type="entry name" value="PHR_CRY_ALPHA_BETA"/>
    <property type="match status" value="1"/>
</dbReference>
<evidence type="ECO:0000256" key="3">
    <source>
        <dbReference type="ARBA" id="ARBA00022630"/>
    </source>
</evidence>
<dbReference type="Proteomes" id="UP001597544">
    <property type="component" value="Unassembled WGS sequence"/>
</dbReference>
<dbReference type="SUPFAM" id="SSF52425">
    <property type="entry name" value="Cryptochrome/photolyase, N-terminal domain"/>
    <property type="match status" value="1"/>
</dbReference>
<keyword evidence="3 6" id="KW-0285">Flavoprotein</keyword>
<evidence type="ECO:0000259" key="7">
    <source>
        <dbReference type="PROSITE" id="PS51645"/>
    </source>
</evidence>
<reference evidence="9" key="1">
    <citation type="journal article" date="2019" name="Int. J. Syst. Evol. Microbiol.">
        <title>The Global Catalogue of Microorganisms (GCM) 10K type strain sequencing project: providing services to taxonomists for standard genome sequencing and annotation.</title>
        <authorList>
            <consortium name="The Broad Institute Genomics Platform"/>
            <consortium name="The Broad Institute Genome Sequencing Center for Infectious Disease"/>
            <person name="Wu L."/>
            <person name="Ma J."/>
        </authorList>
    </citation>
    <scope>NUCLEOTIDE SEQUENCE [LARGE SCALE GENOMIC DNA]</scope>
    <source>
        <strain evidence="9">KCTC 42498</strain>
    </source>
</reference>
<dbReference type="EC" id="4.1.99.3" evidence="8"/>
<comment type="cofactor">
    <cofactor evidence="1">
        <name>(6R)-5,10-methylene-5,6,7,8-tetrahydrofolate</name>
        <dbReference type="ChEBI" id="CHEBI:15636"/>
    </cofactor>
</comment>
<evidence type="ECO:0000313" key="8">
    <source>
        <dbReference type="EMBL" id="MFD2515243.1"/>
    </source>
</evidence>
<name>A0ABW5IPM3_9BACT</name>
<organism evidence="8 9">
    <name type="scientific">Pontibacter locisalis</name>
    <dbReference type="NCBI Taxonomy" id="1719035"/>
    <lineage>
        <taxon>Bacteria</taxon>
        <taxon>Pseudomonadati</taxon>
        <taxon>Bacteroidota</taxon>
        <taxon>Cytophagia</taxon>
        <taxon>Cytophagales</taxon>
        <taxon>Hymenobacteraceae</taxon>
        <taxon>Pontibacter</taxon>
    </lineage>
</organism>
<keyword evidence="9" id="KW-1185">Reference proteome</keyword>
<evidence type="ECO:0000313" key="9">
    <source>
        <dbReference type="Proteomes" id="UP001597544"/>
    </source>
</evidence>
<dbReference type="Gene3D" id="3.40.50.620">
    <property type="entry name" value="HUPs"/>
    <property type="match status" value="1"/>
</dbReference>
<dbReference type="InterPro" id="IPR014729">
    <property type="entry name" value="Rossmann-like_a/b/a_fold"/>
</dbReference>
<evidence type="ECO:0000256" key="6">
    <source>
        <dbReference type="RuleBase" id="RU004182"/>
    </source>
</evidence>
<comment type="caution">
    <text evidence="8">The sequence shown here is derived from an EMBL/GenBank/DDBJ whole genome shotgun (WGS) entry which is preliminary data.</text>
</comment>
<dbReference type="InterPro" id="IPR036155">
    <property type="entry name" value="Crypto/Photolyase_N_sf"/>
</dbReference>
<proteinExistence type="inferred from homology"/>
<dbReference type="PANTHER" id="PTHR11455:SF9">
    <property type="entry name" value="CRYPTOCHROME CIRCADIAN CLOCK 5 ISOFORM X1"/>
    <property type="match status" value="1"/>
</dbReference>
<dbReference type="PRINTS" id="PR00147">
    <property type="entry name" value="DNAPHOTLYASE"/>
</dbReference>
<keyword evidence="5 6" id="KW-0157">Chromophore</keyword>
<dbReference type="Gene3D" id="1.25.40.80">
    <property type="match status" value="1"/>
</dbReference>
<dbReference type="Pfam" id="PF03441">
    <property type="entry name" value="FAD_binding_7"/>
    <property type="match status" value="1"/>
</dbReference>
<dbReference type="InterPro" id="IPR036134">
    <property type="entry name" value="Crypto/Photolyase_FAD-like_sf"/>
</dbReference>
<dbReference type="EMBL" id="JBHULU010000021">
    <property type="protein sequence ID" value="MFD2515243.1"/>
    <property type="molecule type" value="Genomic_DNA"/>
</dbReference>
<dbReference type="Gene3D" id="1.10.579.10">
    <property type="entry name" value="DNA Cyclobutane Dipyrimidine Photolyase, subunit A, domain 3"/>
    <property type="match status" value="1"/>
</dbReference>
<dbReference type="RefSeq" id="WP_377509573.1">
    <property type="nucleotide sequence ID" value="NZ_JBHULU010000021.1"/>
</dbReference>
<comment type="cofactor">
    <cofactor evidence="2">
        <name>FAD</name>
        <dbReference type="ChEBI" id="CHEBI:57692"/>
    </cofactor>
</comment>
<protein>
    <submittedName>
        <fullName evidence="8">Cryptochrome/photolyase family protein</fullName>
        <ecNumber evidence="8">4.1.99.3</ecNumber>
    </submittedName>
</protein>
<evidence type="ECO:0000256" key="4">
    <source>
        <dbReference type="ARBA" id="ARBA00022827"/>
    </source>
</evidence>
<dbReference type="Pfam" id="PF00875">
    <property type="entry name" value="DNA_photolyase"/>
    <property type="match status" value="1"/>
</dbReference>
<evidence type="ECO:0000256" key="1">
    <source>
        <dbReference type="ARBA" id="ARBA00001932"/>
    </source>
</evidence>
<dbReference type="PROSITE" id="PS00394">
    <property type="entry name" value="DNA_PHOTOLYASES_1_1"/>
    <property type="match status" value="1"/>
</dbReference>
<dbReference type="PROSITE" id="PS00691">
    <property type="entry name" value="DNA_PHOTOLYASES_1_2"/>
    <property type="match status" value="1"/>
</dbReference>
<feature type="domain" description="Photolyase/cryptochrome alpha/beta" evidence="7">
    <location>
        <begin position="1"/>
        <end position="130"/>
    </location>
</feature>
<accession>A0ABW5IPM3</accession>
<gene>
    <name evidence="8" type="ORF">ACFSRY_15330</name>
</gene>
<dbReference type="PANTHER" id="PTHR11455">
    <property type="entry name" value="CRYPTOCHROME"/>
    <property type="match status" value="1"/>
</dbReference>
<dbReference type="SUPFAM" id="SSF48173">
    <property type="entry name" value="Cryptochrome/photolyase FAD-binding domain"/>
    <property type="match status" value="1"/>
</dbReference>
<dbReference type="GO" id="GO:0003904">
    <property type="term" value="F:deoxyribodipyrimidine photo-lyase activity"/>
    <property type="evidence" value="ECO:0007669"/>
    <property type="project" value="UniProtKB-EC"/>
</dbReference>
<dbReference type="InterPro" id="IPR006050">
    <property type="entry name" value="DNA_photolyase_N"/>
</dbReference>
<dbReference type="InterPro" id="IPR005101">
    <property type="entry name" value="Cryptochr/Photolyase_FAD-bd"/>
</dbReference>
<dbReference type="InterPro" id="IPR002081">
    <property type="entry name" value="Cryptochrome/DNA_photolyase_1"/>
</dbReference>
<evidence type="ECO:0000256" key="5">
    <source>
        <dbReference type="ARBA" id="ARBA00022991"/>
    </source>
</evidence>
<sequence>MCLFWFRRDLRLHDNAGLYHALKSGQKVLPFFVFDTDILNKLEDRSDARVTFIHNAISNLHGELQKLGSTLLVKYGKPSEVIKELLQGYEVKGIYLNHDYEPYARRRDAEIQQLMWDSGLTFNSFKDQVIFEKDEIMTKSGTPYKVYTPYKNAWLKAFEPEMAQPFSVEDESSRFHPHEKTQVIKLEEMCFKPSAIKVPDPNLANDTLKRYKDTRNLPALDATSKISPHLRFGTLSVRQAVKLALKHNDTWLQELIWREFFMQLLYHFPASAEESFAPKFRHINWRNNEEEFLRWCEGKTGFPLVDAGMRELNTTGFMHNRVRMVVASFLVKDLLIDWRWGEAYFAQKLLDYEMASNVGNWQWAAGTGADAQPYFRVFNPDSQVKKFDKEYAYIKRWVPEYGTSSYPTPMVDHGMARDRAISTYKLSIAQTQE</sequence>
<dbReference type="InterPro" id="IPR018394">
    <property type="entry name" value="DNA_photolyase_1_CS_C"/>
</dbReference>